<dbReference type="GO" id="GO:0008270">
    <property type="term" value="F:zinc ion binding"/>
    <property type="evidence" value="ECO:0007669"/>
    <property type="project" value="InterPro"/>
</dbReference>
<accession>A0A979FFR2</accession>
<evidence type="ECO:0000313" key="3">
    <source>
        <dbReference type="RefSeq" id="XP_047735753.1"/>
    </source>
</evidence>
<dbReference type="InterPro" id="IPR036875">
    <property type="entry name" value="Znf_CCHC_sf"/>
</dbReference>
<dbReference type="GO" id="GO:0003676">
    <property type="term" value="F:nucleic acid binding"/>
    <property type="evidence" value="ECO:0007669"/>
    <property type="project" value="InterPro"/>
</dbReference>
<proteinExistence type="predicted"/>
<dbReference type="OMA" id="HTHEHNG"/>
<dbReference type="AlphaFoldDB" id="A0A979FFR2"/>
<gene>
    <name evidence="3" type="primary">LOC125177649</name>
</gene>
<dbReference type="RefSeq" id="XP_047735753.1">
    <property type="nucleotide sequence ID" value="XM_047879797.1"/>
</dbReference>
<keyword evidence="2" id="KW-1185">Reference proteome</keyword>
<evidence type="ECO:0000256" key="1">
    <source>
        <dbReference type="SAM" id="MobiDB-lite"/>
    </source>
</evidence>
<sequence>MREDKKSLPFNFFAQTFKNWPALQLIEPDSLHRNAKGTLITGKVPATNLNRFTNSEHTHEHNGIKYTIRIPKTPPLYQGEVVFDLTDMEDKSILSYSTEDLIAQLTLPSSQNSNKIISIKKLYPSHVVTDPNNSQFLSMRIAIECSSAVPDKVFFHNVALNVHSYLAPPPRCYGCQRFGHGAISCRRRSVCARCSSPNHVVQNCDAENPCCASCRGAHPASSPRCPFYKKALAISSRVAARELTREMAAKEYASLYMPTKTIPSQQAKTNGNTPASLPKASPSIVAPSLAYVAAASRPSYASSVLTPGQHCTPLETPSRKRKIPSLPTPQHLTEEYNRILSGESWSDSLDPLPALTQLTQNHQSAPAVNPTEEPIQKASFTDLIANFFKSLFVQCMHALSEYLTSLDNPIAAVLQPLLASLTSQVSSV</sequence>
<name>A0A979FFR2_HYAAZ</name>
<organism evidence="2 3">
    <name type="scientific">Hyalella azteca</name>
    <name type="common">Amphipod</name>
    <dbReference type="NCBI Taxonomy" id="294128"/>
    <lineage>
        <taxon>Eukaryota</taxon>
        <taxon>Metazoa</taxon>
        <taxon>Ecdysozoa</taxon>
        <taxon>Arthropoda</taxon>
        <taxon>Crustacea</taxon>
        <taxon>Multicrustacea</taxon>
        <taxon>Malacostraca</taxon>
        <taxon>Eumalacostraca</taxon>
        <taxon>Peracarida</taxon>
        <taxon>Amphipoda</taxon>
        <taxon>Senticaudata</taxon>
        <taxon>Talitrida</taxon>
        <taxon>Talitroidea</taxon>
        <taxon>Hyalellidae</taxon>
        <taxon>Hyalella</taxon>
    </lineage>
</organism>
<dbReference type="KEGG" id="hazt:125177649"/>
<dbReference type="GeneID" id="125177649"/>
<feature type="region of interest" description="Disordered" evidence="1">
    <location>
        <begin position="305"/>
        <end position="328"/>
    </location>
</feature>
<protein>
    <submittedName>
        <fullName evidence="3">Uncharacterized protein LOC125177649</fullName>
    </submittedName>
</protein>
<dbReference type="Proteomes" id="UP000694843">
    <property type="component" value="Unplaced"/>
</dbReference>
<evidence type="ECO:0000313" key="2">
    <source>
        <dbReference type="Proteomes" id="UP000694843"/>
    </source>
</evidence>
<dbReference type="SUPFAM" id="SSF57756">
    <property type="entry name" value="Retrovirus zinc finger-like domains"/>
    <property type="match status" value="1"/>
</dbReference>
<reference evidence="3" key="1">
    <citation type="submission" date="2025-08" db="UniProtKB">
        <authorList>
            <consortium name="RefSeq"/>
        </authorList>
    </citation>
    <scope>IDENTIFICATION</scope>
    <source>
        <tissue evidence="3">Whole organism</tissue>
    </source>
</reference>